<evidence type="ECO:0000256" key="6">
    <source>
        <dbReference type="ARBA" id="ARBA00023033"/>
    </source>
</evidence>
<dbReference type="OMA" id="FMFEGDD"/>
<reference evidence="9 10" key="1">
    <citation type="submission" date="2016-07" db="EMBL/GenBank/DDBJ databases">
        <title>Pervasive Adenine N6-methylation of Active Genes in Fungi.</title>
        <authorList>
            <consortium name="DOE Joint Genome Institute"/>
            <person name="Mondo S.J."/>
            <person name="Dannebaum R.O."/>
            <person name="Kuo R.C."/>
            <person name="Labutti K."/>
            <person name="Haridas S."/>
            <person name="Kuo A."/>
            <person name="Salamov A."/>
            <person name="Ahrendt S.R."/>
            <person name="Lipzen A."/>
            <person name="Sullivan W."/>
            <person name="Andreopoulos W.B."/>
            <person name="Clum A."/>
            <person name="Lindquist E."/>
            <person name="Daum C."/>
            <person name="Ramamoorthy G.K."/>
            <person name="Gryganskyi A."/>
            <person name="Culley D."/>
            <person name="Magnuson J.K."/>
            <person name="James T.Y."/>
            <person name="O'Malley M.A."/>
            <person name="Stajich J.E."/>
            <person name="Spatafora J.W."/>
            <person name="Visel A."/>
            <person name="Grigoriev I.V."/>
        </authorList>
    </citation>
    <scope>NUCLEOTIDE SEQUENCE [LARGE SCALE GENOMIC DNA]</scope>
    <source>
        <strain evidence="9 10">12-1054</strain>
    </source>
</reference>
<dbReference type="GO" id="GO:0005506">
    <property type="term" value="F:iron ion binding"/>
    <property type="evidence" value="ECO:0007669"/>
    <property type="project" value="InterPro"/>
</dbReference>
<evidence type="ECO:0000313" key="10">
    <source>
        <dbReference type="Proteomes" id="UP000193685"/>
    </source>
</evidence>
<dbReference type="PRINTS" id="PR00463">
    <property type="entry name" value="EP450I"/>
</dbReference>
<dbReference type="STRING" id="56484.A0A1Y2F836"/>
<protein>
    <submittedName>
        <fullName evidence="9">Cytochrome P450</fullName>
    </submittedName>
</protein>
<evidence type="ECO:0000313" key="9">
    <source>
        <dbReference type="EMBL" id="ORY79526.1"/>
    </source>
</evidence>
<dbReference type="Gene3D" id="1.10.630.10">
    <property type="entry name" value="Cytochrome P450"/>
    <property type="match status" value="1"/>
</dbReference>
<dbReference type="GeneID" id="63784556"/>
<keyword evidence="3 7" id="KW-0479">Metal-binding</keyword>
<keyword evidence="6 8" id="KW-0503">Monooxygenase</keyword>
<gene>
    <name evidence="9" type="ORF">BCR37DRAFT_349848</name>
</gene>
<feature type="binding site" description="axial binding residue" evidence="7">
    <location>
        <position position="375"/>
    </location>
    <ligand>
        <name>heme</name>
        <dbReference type="ChEBI" id="CHEBI:30413"/>
    </ligand>
    <ligandPart>
        <name>Fe</name>
        <dbReference type="ChEBI" id="CHEBI:18248"/>
    </ligandPart>
</feature>
<dbReference type="RefSeq" id="XP_040723897.1">
    <property type="nucleotide sequence ID" value="XM_040867957.1"/>
</dbReference>
<dbReference type="InterPro" id="IPR017972">
    <property type="entry name" value="Cyt_P450_CS"/>
</dbReference>
<dbReference type="PANTHER" id="PTHR24287:SF5">
    <property type="entry name" value="P450, PUTATIVE (EUROFUNG)-RELATED"/>
    <property type="match status" value="1"/>
</dbReference>
<evidence type="ECO:0000256" key="4">
    <source>
        <dbReference type="ARBA" id="ARBA00023002"/>
    </source>
</evidence>
<dbReference type="Proteomes" id="UP000193685">
    <property type="component" value="Unassembled WGS sequence"/>
</dbReference>
<dbReference type="CDD" id="cd11063">
    <property type="entry name" value="CYP52"/>
    <property type="match status" value="1"/>
</dbReference>
<organism evidence="9 10">
    <name type="scientific">Protomyces lactucae-debilis</name>
    <dbReference type="NCBI Taxonomy" id="2754530"/>
    <lineage>
        <taxon>Eukaryota</taxon>
        <taxon>Fungi</taxon>
        <taxon>Dikarya</taxon>
        <taxon>Ascomycota</taxon>
        <taxon>Taphrinomycotina</taxon>
        <taxon>Taphrinomycetes</taxon>
        <taxon>Taphrinales</taxon>
        <taxon>Protomycetaceae</taxon>
        <taxon>Protomyces</taxon>
    </lineage>
</organism>
<name>A0A1Y2F836_PROLT</name>
<dbReference type="InterPro" id="IPR001128">
    <property type="entry name" value="Cyt_P450"/>
</dbReference>
<dbReference type="InterPro" id="IPR002401">
    <property type="entry name" value="Cyt_P450_E_grp-I"/>
</dbReference>
<dbReference type="Pfam" id="PF00067">
    <property type="entry name" value="p450"/>
    <property type="match status" value="1"/>
</dbReference>
<keyword evidence="7 8" id="KW-0349">Heme</keyword>
<evidence type="ECO:0000256" key="7">
    <source>
        <dbReference type="PIRSR" id="PIRSR602401-1"/>
    </source>
</evidence>
<comment type="caution">
    <text evidence="9">The sequence shown here is derived from an EMBL/GenBank/DDBJ whole genome shotgun (WGS) entry which is preliminary data.</text>
</comment>
<dbReference type="PRINTS" id="PR00385">
    <property type="entry name" value="P450"/>
</dbReference>
<comment type="cofactor">
    <cofactor evidence="1 7">
        <name>heme</name>
        <dbReference type="ChEBI" id="CHEBI:30413"/>
    </cofactor>
</comment>
<dbReference type="GO" id="GO:0004497">
    <property type="term" value="F:monooxygenase activity"/>
    <property type="evidence" value="ECO:0007669"/>
    <property type="project" value="UniProtKB-KW"/>
</dbReference>
<dbReference type="OrthoDB" id="1470350at2759"/>
<dbReference type="InterPro" id="IPR036396">
    <property type="entry name" value="Cyt_P450_sf"/>
</dbReference>
<keyword evidence="5 7" id="KW-0408">Iron</keyword>
<dbReference type="EMBL" id="MCFI01000015">
    <property type="protein sequence ID" value="ORY79526.1"/>
    <property type="molecule type" value="Genomic_DNA"/>
</dbReference>
<dbReference type="GO" id="GO:0016705">
    <property type="term" value="F:oxidoreductase activity, acting on paired donors, with incorporation or reduction of molecular oxygen"/>
    <property type="evidence" value="ECO:0007669"/>
    <property type="project" value="InterPro"/>
</dbReference>
<proteinExistence type="inferred from homology"/>
<evidence type="ECO:0000256" key="1">
    <source>
        <dbReference type="ARBA" id="ARBA00001971"/>
    </source>
</evidence>
<evidence type="ECO:0000256" key="3">
    <source>
        <dbReference type="ARBA" id="ARBA00022723"/>
    </source>
</evidence>
<evidence type="ECO:0000256" key="8">
    <source>
        <dbReference type="RuleBase" id="RU000461"/>
    </source>
</evidence>
<comment type="similarity">
    <text evidence="2 8">Belongs to the cytochrome P450 family.</text>
</comment>
<dbReference type="PROSITE" id="PS00086">
    <property type="entry name" value="CYTOCHROME_P450"/>
    <property type="match status" value="1"/>
</dbReference>
<evidence type="ECO:0000256" key="5">
    <source>
        <dbReference type="ARBA" id="ARBA00023004"/>
    </source>
</evidence>
<keyword evidence="10" id="KW-1185">Reference proteome</keyword>
<keyword evidence="4 8" id="KW-0560">Oxidoreductase</keyword>
<dbReference type="InterPro" id="IPR047146">
    <property type="entry name" value="Cyt_P450_E_CYP52_fungi"/>
</dbReference>
<accession>A0A1Y2F836</accession>
<sequence>MTERAAQYGNTYGTAILGQPLFITSEPENIKALLATQFNDFGKGPFFQKQWQQFLGAGIFNADGESWSHSRALLRPQFLKERIADLDNFEDKLQIMMPLIKSGEETDVMDLMFKFTLDAATDYLFGHSAKSLQGDNAFAKTFATIQELQTGRARSGPLWWMFDRKQFKEVLKDLDVYVDRYVQLALAKPSGEKADADDHSLLAALVKESRDPIFLRDQLVSTLLAGRDTTAATLSWALKELSQHPDLWQRLRDEVMTTLGDADTLPSYTQLKNMKMLQAVINEVLRLYPIVPLNVRAALKDTTLPRGGGADGKGTIFVPKGTQVGYSTMLMQRQVQIPKVDEFVPGRWIEGVNKEGKYVPEHWTYIPFNGGPRLCLGQQFALTEIAYTLTRLAQRFSKLENLDEPYEDMGMRYDIILTPRYGVKVRFTE</sequence>
<dbReference type="AlphaFoldDB" id="A0A1Y2F836"/>
<dbReference type="PANTHER" id="PTHR24287">
    <property type="entry name" value="P450, PUTATIVE (EUROFUNG)-RELATED"/>
    <property type="match status" value="1"/>
</dbReference>
<evidence type="ECO:0000256" key="2">
    <source>
        <dbReference type="ARBA" id="ARBA00010617"/>
    </source>
</evidence>
<dbReference type="SUPFAM" id="SSF48264">
    <property type="entry name" value="Cytochrome P450"/>
    <property type="match status" value="1"/>
</dbReference>
<dbReference type="GO" id="GO:0020037">
    <property type="term" value="F:heme binding"/>
    <property type="evidence" value="ECO:0007669"/>
    <property type="project" value="InterPro"/>
</dbReference>